<dbReference type="Pfam" id="PF01872">
    <property type="entry name" value="RibD_C"/>
    <property type="match status" value="1"/>
</dbReference>
<comment type="caution">
    <text evidence="2">The sequence shown here is derived from an EMBL/GenBank/DDBJ whole genome shotgun (WGS) entry which is preliminary data.</text>
</comment>
<reference evidence="2 3" key="1">
    <citation type="submission" date="2024-10" db="EMBL/GenBank/DDBJ databases">
        <title>The Natural Products Discovery Center: Release of the First 8490 Sequenced Strains for Exploring Actinobacteria Biosynthetic Diversity.</title>
        <authorList>
            <person name="Kalkreuter E."/>
            <person name="Kautsar S.A."/>
            <person name="Yang D."/>
            <person name="Bader C.D."/>
            <person name="Teijaro C.N."/>
            <person name="Fluegel L."/>
            <person name="Davis C.M."/>
            <person name="Simpson J.R."/>
            <person name="Lauterbach L."/>
            <person name="Steele A.D."/>
            <person name="Gui C."/>
            <person name="Meng S."/>
            <person name="Li G."/>
            <person name="Viehrig K."/>
            <person name="Ye F."/>
            <person name="Su P."/>
            <person name="Kiefer A.F."/>
            <person name="Nichols A."/>
            <person name="Cepeda A.J."/>
            <person name="Yan W."/>
            <person name="Fan B."/>
            <person name="Jiang Y."/>
            <person name="Adhikari A."/>
            <person name="Zheng C.-J."/>
            <person name="Schuster L."/>
            <person name="Cowan T.M."/>
            <person name="Smanski M.J."/>
            <person name="Chevrette M.G."/>
            <person name="De Carvalho L.P.S."/>
            <person name="Shen B."/>
        </authorList>
    </citation>
    <scope>NUCLEOTIDE SEQUENCE [LARGE SCALE GENOMIC DNA]</scope>
    <source>
        <strain evidence="2 3">NPDC002593</strain>
    </source>
</reference>
<keyword evidence="3" id="KW-1185">Reference proteome</keyword>
<evidence type="ECO:0000313" key="3">
    <source>
        <dbReference type="Proteomes" id="UP001601992"/>
    </source>
</evidence>
<protein>
    <submittedName>
        <fullName evidence="2">Dihydrofolate reductase family protein</fullName>
    </submittedName>
</protein>
<dbReference type="RefSeq" id="WP_040822418.1">
    <property type="nucleotide sequence ID" value="NZ_JBIAQY010000016.1"/>
</dbReference>
<sequence>MKLTAQIFLTLDGVMQGPGAAAEDPSDGFDRGGWLVPRRDPDMDRIVAQWYSRAEAILLGRNTFTAMRGYWPHVTDPGNAIATALNGLPKYVVSHTIDTPGWDHTAVLADDPLAQITALEQRPGGELQVHGSCRLVQALHSAGLIDEYRLVTFPVCVGTGKRLFTPDAPATGFRLVDSATTSAGAVYTALTPEPFTTADVAVTGGRELR</sequence>
<dbReference type="InterPro" id="IPR050765">
    <property type="entry name" value="Riboflavin_Biosynth_HTPR"/>
</dbReference>
<proteinExistence type="predicted"/>
<organism evidence="2 3">
    <name type="scientific">Nocardia jiangxiensis</name>
    <dbReference type="NCBI Taxonomy" id="282685"/>
    <lineage>
        <taxon>Bacteria</taxon>
        <taxon>Bacillati</taxon>
        <taxon>Actinomycetota</taxon>
        <taxon>Actinomycetes</taxon>
        <taxon>Mycobacteriales</taxon>
        <taxon>Nocardiaceae</taxon>
        <taxon>Nocardia</taxon>
    </lineage>
</organism>
<dbReference type="PANTHER" id="PTHR38011">
    <property type="entry name" value="DIHYDROFOLATE REDUCTASE FAMILY PROTEIN (AFU_ORTHOLOGUE AFUA_8G06820)"/>
    <property type="match status" value="1"/>
</dbReference>
<evidence type="ECO:0000259" key="1">
    <source>
        <dbReference type="Pfam" id="PF01872"/>
    </source>
</evidence>
<name>A0ABW6S9F5_9NOCA</name>
<dbReference type="InterPro" id="IPR024072">
    <property type="entry name" value="DHFR-like_dom_sf"/>
</dbReference>
<feature type="domain" description="Bacterial bifunctional deaminase-reductase C-terminal" evidence="1">
    <location>
        <begin position="2"/>
        <end position="186"/>
    </location>
</feature>
<dbReference type="PANTHER" id="PTHR38011:SF2">
    <property type="entry name" value="BIFUNCTIONAL DEAMINASE-REDUCTASE DOMAIN PROTEIN"/>
    <property type="match status" value="1"/>
</dbReference>
<dbReference type="SUPFAM" id="SSF53597">
    <property type="entry name" value="Dihydrofolate reductase-like"/>
    <property type="match status" value="1"/>
</dbReference>
<gene>
    <name evidence="2" type="ORF">ACFYXQ_34735</name>
</gene>
<accession>A0ABW6S9F5</accession>
<dbReference type="Proteomes" id="UP001601992">
    <property type="component" value="Unassembled WGS sequence"/>
</dbReference>
<dbReference type="Gene3D" id="3.40.430.10">
    <property type="entry name" value="Dihydrofolate Reductase, subunit A"/>
    <property type="match status" value="1"/>
</dbReference>
<dbReference type="EMBL" id="JBIAQY010000016">
    <property type="protein sequence ID" value="MFF3572935.1"/>
    <property type="molecule type" value="Genomic_DNA"/>
</dbReference>
<dbReference type="InterPro" id="IPR002734">
    <property type="entry name" value="RibDG_C"/>
</dbReference>
<evidence type="ECO:0000313" key="2">
    <source>
        <dbReference type="EMBL" id="MFF3572935.1"/>
    </source>
</evidence>